<feature type="transmembrane region" description="Helical" evidence="1">
    <location>
        <begin position="16"/>
        <end position="35"/>
    </location>
</feature>
<dbReference type="AlphaFoldDB" id="A0ABD0MFW6"/>
<evidence type="ECO:0000313" key="2">
    <source>
        <dbReference type="EMBL" id="KAL0147376.1"/>
    </source>
</evidence>
<dbReference type="Proteomes" id="UP001529510">
    <property type="component" value="Unassembled WGS sequence"/>
</dbReference>
<comment type="caution">
    <text evidence="2">The sequence shown here is derived from an EMBL/GenBank/DDBJ whole genome shotgun (WGS) entry which is preliminary data.</text>
</comment>
<feature type="non-terminal residue" evidence="2">
    <location>
        <position position="55"/>
    </location>
</feature>
<keyword evidence="1" id="KW-1133">Transmembrane helix</keyword>
<dbReference type="EMBL" id="JAMKFB020000759">
    <property type="protein sequence ID" value="KAL0147376.1"/>
    <property type="molecule type" value="Genomic_DNA"/>
</dbReference>
<reference evidence="2 3" key="1">
    <citation type="submission" date="2024-05" db="EMBL/GenBank/DDBJ databases">
        <title>Genome sequencing and assembly of Indian major carp, Cirrhinus mrigala (Hamilton, 1822).</title>
        <authorList>
            <person name="Mohindra V."/>
            <person name="Chowdhury L.M."/>
            <person name="Lal K."/>
            <person name="Jena J.K."/>
        </authorList>
    </citation>
    <scope>NUCLEOTIDE SEQUENCE [LARGE SCALE GENOMIC DNA]</scope>
    <source>
        <strain evidence="2">CM1030</strain>
        <tissue evidence="2">Blood</tissue>
    </source>
</reference>
<keyword evidence="1" id="KW-0812">Transmembrane</keyword>
<accession>A0ABD0MFW6</accession>
<keyword evidence="1" id="KW-0472">Membrane</keyword>
<gene>
    <name evidence="2" type="ORF">M9458_057319</name>
</gene>
<keyword evidence="3" id="KW-1185">Reference proteome</keyword>
<organism evidence="2 3">
    <name type="scientific">Cirrhinus mrigala</name>
    <name type="common">Mrigala</name>
    <dbReference type="NCBI Taxonomy" id="683832"/>
    <lineage>
        <taxon>Eukaryota</taxon>
        <taxon>Metazoa</taxon>
        <taxon>Chordata</taxon>
        <taxon>Craniata</taxon>
        <taxon>Vertebrata</taxon>
        <taxon>Euteleostomi</taxon>
        <taxon>Actinopterygii</taxon>
        <taxon>Neopterygii</taxon>
        <taxon>Teleostei</taxon>
        <taxon>Ostariophysi</taxon>
        <taxon>Cypriniformes</taxon>
        <taxon>Cyprinidae</taxon>
        <taxon>Labeoninae</taxon>
        <taxon>Labeonini</taxon>
        <taxon>Cirrhinus</taxon>
    </lineage>
</organism>
<evidence type="ECO:0000256" key="1">
    <source>
        <dbReference type="SAM" id="Phobius"/>
    </source>
</evidence>
<evidence type="ECO:0000313" key="3">
    <source>
        <dbReference type="Proteomes" id="UP001529510"/>
    </source>
</evidence>
<proteinExistence type="predicted"/>
<protein>
    <submittedName>
        <fullName evidence="2">Uncharacterized protein</fullName>
    </submittedName>
</protein>
<sequence length="55" mass="6159">LLAQMLCKIREDKEQVLLVALPGLILLVTAPLWQIPLRKDLLTQRGTCVQTSGNF</sequence>
<name>A0ABD0MFW6_CIRMR</name>
<feature type="non-terminal residue" evidence="2">
    <location>
        <position position="1"/>
    </location>
</feature>